<name>A0A1V9ZYR6_9STRA</name>
<gene>
    <name evidence="1" type="ORF">THRCLA_04546</name>
</gene>
<keyword evidence="2" id="KW-1185">Reference proteome</keyword>
<dbReference type="SUPFAM" id="SSF48452">
    <property type="entry name" value="TPR-like"/>
    <property type="match status" value="1"/>
</dbReference>
<comment type="caution">
    <text evidence="1">The sequence shown here is derived from an EMBL/GenBank/DDBJ whole genome shotgun (WGS) entry which is preliminary data.</text>
</comment>
<reference evidence="1 2" key="1">
    <citation type="journal article" date="2014" name="Genome Biol. Evol.">
        <title>The secreted proteins of Achlya hypogyna and Thraustotheca clavata identify the ancestral oomycete secretome and reveal gene acquisitions by horizontal gene transfer.</title>
        <authorList>
            <person name="Misner I."/>
            <person name="Blouin N."/>
            <person name="Leonard G."/>
            <person name="Richards T.A."/>
            <person name="Lane C.E."/>
        </authorList>
    </citation>
    <scope>NUCLEOTIDE SEQUENCE [LARGE SCALE GENOMIC DNA]</scope>
    <source>
        <strain evidence="1 2">ATCC 34112</strain>
    </source>
</reference>
<proteinExistence type="predicted"/>
<protein>
    <submittedName>
        <fullName evidence="1">Uncharacterized protein</fullName>
    </submittedName>
</protein>
<dbReference type="InterPro" id="IPR011990">
    <property type="entry name" value="TPR-like_helical_dom_sf"/>
</dbReference>
<accession>A0A1V9ZYR6</accession>
<dbReference type="Gene3D" id="1.25.40.10">
    <property type="entry name" value="Tetratricopeptide repeat domain"/>
    <property type="match status" value="1"/>
</dbReference>
<dbReference type="EMBL" id="JNBS01000982">
    <property type="protein sequence ID" value="OQS03147.1"/>
    <property type="molecule type" value="Genomic_DNA"/>
</dbReference>
<organism evidence="1 2">
    <name type="scientific">Thraustotheca clavata</name>
    <dbReference type="NCBI Taxonomy" id="74557"/>
    <lineage>
        <taxon>Eukaryota</taxon>
        <taxon>Sar</taxon>
        <taxon>Stramenopiles</taxon>
        <taxon>Oomycota</taxon>
        <taxon>Saprolegniomycetes</taxon>
        <taxon>Saprolegniales</taxon>
        <taxon>Achlyaceae</taxon>
        <taxon>Thraustotheca</taxon>
    </lineage>
</organism>
<dbReference type="Proteomes" id="UP000243217">
    <property type="component" value="Unassembled WGS sequence"/>
</dbReference>
<evidence type="ECO:0000313" key="1">
    <source>
        <dbReference type="EMBL" id="OQS03147.1"/>
    </source>
</evidence>
<dbReference type="PROSITE" id="PS50096">
    <property type="entry name" value="IQ"/>
    <property type="match status" value="1"/>
</dbReference>
<sequence>MEFPTTTRPKMRSLHRNSSVPLFNFSQLFDFQECSKDTDSIYQKRVKEMESRRNSLGKLPQLAKIAKRIPTFALEERLLANPINIKYIVQVGFRYAEQEVSKLYALLLLEKVNIVTEEPGGYKYWQILANLHYQIMQRYRRFHPCGIFHLHQATIVYKKALLYSENQSDVMLLLNYAFAQFMEGVVERPYEMLQTINLHHGISIEKVESLEYIDRLFMYFQICAANKKWHEAEMVLRKLILAPPNGFTIANVEIMLARCLQIQGDFLSSNEIFSRILNYKFGSSASHDDAYMNLWHELASVCLNYGHLYLAIEYLGLTLTYAKQTKIRAKLYYERGLAHFCLGDINSAEDDYRRGRNSNNVAKPAITIAELKKSYEPEFDVLVNKPINEIVNTVRRGMGRTSASIKLQRSFRKYIERKRGAEDPHLLKRRLLLVKQKTAKMIVAPQTIKSPATLLQKDGSLEIDLKEREVKRIETLASLQLLHKSNIQLKPYLPHAHPRKYKVPNPLPKTPAVSFLTPDFDRPDHRRKRSLISYRRLGYSNGDVGYVQHWRALLQVGLELYSSAADLLRSIVQIKAFHTNISDAIATCALVDSDGNVVEACGKLSDKQYCTELQSIVDVIDIKNMCSAKWSNSSHSTISNPKDNTYQEILHGVPEIDPSTGRFLVQDIRNIITPTKTTSSPTHLIHSKNKSIINISQKAKEGSYHVSHIINEQITQNSNDILPQDTILSVLH</sequence>
<dbReference type="AlphaFoldDB" id="A0A1V9ZYR6"/>
<evidence type="ECO:0000313" key="2">
    <source>
        <dbReference type="Proteomes" id="UP000243217"/>
    </source>
</evidence>
<dbReference type="OrthoDB" id="165838at2759"/>